<evidence type="ECO:0000256" key="1">
    <source>
        <dbReference type="ARBA" id="ARBA00023157"/>
    </source>
</evidence>
<dbReference type="SUPFAM" id="SSF57424">
    <property type="entry name" value="LDL receptor-like module"/>
    <property type="match status" value="1"/>
</dbReference>
<evidence type="ECO:0000256" key="2">
    <source>
        <dbReference type="PROSITE-ProRule" id="PRU00124"/>
    </source>
</evidence>
<dbReference type="Proteomes" id="UP001432027">
    <property type="component" value="Unassembled WGS sequence"/>
</dbReference>
<dbReference type="Pfam" id="PF00057">
    <property type="entry name" value="Ldl_recept_a"/>
    <property type="match status" value="1"/>
</dbReference>
<evidence type="ECO:0000313" key="5">
    <source>
        <dbReference type="Proteomes" id="UP001432027"/>
    </source>
</evidence>
<sequence length="98" mass="10750">ELRAISAAALFPPNVSLCHGFGFACTSQPSMIISTSRRCDGKADCADRSDELNCRECQTPIWCMVRAEGRGHESGPRATVPEGGSAVRRRQTVSRRRR</sequence>
<name>A0AAV5UB46_9BILA</name>
<feature type="non-terminal residue" evidence="4">
    <location>
        <position position="1"/>
    </location>
</feature>
<dbReference type="InterPro" id="IPR036055">
    <property type="entry name" value="LDL_receptor-like_sf"/>
</dbReference>
<reference evidence="4" key="1">
    <citation type="submission" date="2023-10" db="EMBL/GenBank/DDBJ databases">
        <title>Genome assembly of Pristionchus species.</title>
        <authorList>
            <person name="Yoshida K."/>
            <person name="Sommer R.J."/>
        </authorList>
    </citation>
    <scope>NUCLEOTIDE SEQUENCE</scope>
    <source>
        <strain evidence="4">RS0144</strain>
    </source>
</reference>
<feature type="region of interest" description="Disordered" evidence="3">
    <location>
        <begin position="70"/>
        <end position="98"/>
    </location>
</feature>
<dbReference type="InterPro" id="IPR002172">
    <property type="entry name" value="LDrepeatLR_classA_rpt"/>
</dbReference>
<feature type="disulfide bond" evidence="2">
    <location>
        <begin position="39"/>
        <end position="54"/>
    </location>
</feature>
<dbReference type="AlphaFoldDB" id="A0AAV5UB46"/>
<protein>
    <submittedName>
        <fullName evidence="4">Uncharacterized protein</fullName>
    </submittedName>
</protein>
<dbReference type="CDD" id="cd00112">
    <property type="entry name" value="LDLa"/>
    <property type="match status" value="1"/>
</dbReference>
<accession>A0AAV5UB46</accession>
<evidence type="ECO:0000313" key="4">
    <source>
        <dbReference type="EMBL" id="GMT04096.1"/>
    </source>
</evidence>
<gene>
    <name evidence="4" type="ORF">PENTCL1PPCAC_26271</name>
</gene>
<dbReference type="Gene3D" id="4.10.400.10">
    <property type="entry name" value="Low-density Lipoprotein Receptor"/>
    <property type="match status" value="1"/>
</dbReference>
<comment type="caution">
    <text evidence="2">Lacks conserved residue(s) required for the propagation of feature annotation.</text>
</comment>
<keyword evidence="5" id="KW-1185">Reference proteome</keyword>
<feature type="compositionally biased region" description="Basic residues" evidence="3">
    <location>
        <begin position="87"/>
        <end position="98"/>
    </location>
</feature>
<proteinExistence type="predicted"/>
<dbReference type="EMBL" id="BTSX01000006">
    <property type="protein sequence ID" value="GMT04096.1"/>
    <property type="molecule type" value="Genomic_DNA"/>
</dbReference>
<comment type="caution">
    <text evidence="4">The sequence shown here is derived from an EMBL/GenBank/DDBJ whole genome shotgun (WGS) entry which is preliminary data.</text>
</comment>
<organism evidence="4 5">
    <name type="scientific">Pristionchus entomophagus</name>
    <dbReference type="NCBI Taxonomy" id="358040"/>
    <lineage>
        <taxon>Eukaryota</taxon>
        <taxon>Metazoa</taxon>
        <taxon>Ecdysozoa</taxon>
        <taxon>Nematoda</taxon>
        <taxon>Chromadorea</taxon>
        <taxon>Rhabditida</taxon>
        <taxon>Rhabditina</taxon>
        <taxon>Diplogasteromorpha</taxon>
        <taxon>Diplogasteroidea</taxon>
        <taxon>Neodiplogasteridae</taxon>
        <taxon>Pristionchus</taxon>
    </lineage>
</organism>
<evidence type="ECO:0000256" key="3">
    <source>
        <dbReference type="SAM" id="MobiDB-lite"/>
    </source>
</evidence>
<keyword evidence="1 2" id="KW-1015">Disulfide bond</keyword>
<dbReference type="PROSITE" id="PS50068">
    <property type="entry name" value="LDLRA_2"/>
    <property type="match status" value="1"/>
</dbReference>
<dbReference type="SMART" id="SM00192">
    <property type="entry name" value="LDLa"/>
    <property type="match status" value="1"/>
</dbReference>